<evidence type="ECO:0000256" key="5">
    <source>
        <dbReference type="ARBA" id="ARBA00023054"/>
    </source>
</evidence>
<feature type="compositionally biased region" description="Basic and acidic residues" evidence="11">
    <location>
        <begin position="1199"/>
        <end position="1211"/>
    </location>
</feature>
<organism evidence="13 14">
    <name type="scientific">Agaricus bisporus var. burnettii</name>
    <dbReference type="NCBI Taxonomy" id="192524"/>
    <lineage>
        <taxon>Eukaryota</taxon>
        <taxon>Fungi</taxon>
        <taxon>Dikarya</taxon>
        <taxon>Basidiomycota</taxon>
        <taxon>Agaricomycotina</taxon>
        <taxon>Agaricomycetes</taxon>
        <taxon>Agaricomycetidae</taxon>
        <taxon>Agaricales</taxon>
        <taxon>Agaricineae</taxon>
        <taxon>Agaricaceae</taxon>
        <taxon>Agaricus</taxon>
    </lineage>
</organism>
<evidence type="ECO:0000256" key="3">
    <source>
        <dbReference type="ARBA" id="ARBA00022517"/>
    </source>
</evidence>
<keyword evidence="12" id="KW-1133">Transmembrane helix</keyword>
<sequence>MEAASGESGHESELDPYIDTKSTGLVTNPARFIHQSHHQRAQEQDGVVTRRIPRGIALTSYASTPATFKVTPLDAVPSTTNEYNAPISPINTSDIQSSSRNIYWPHLSRPRFAGIEQQYTNQREDKEMLLHHTYPPHTHGQVIHSDSDTPVPVTTLFARKASPLHLPYLDDYLARIPRPSFAQSQHQGLAEVTMFRPMERLEKLGKSLDDLEANSAVVALWRDRKSILGSGINVVIGVLGSSALAPFYDLRGVFNTVQIFALILSTIVPISGKNLEDKWKKLFLGTIPNVLALNFASVLTQSLIFLVIFMAITLGLLYYFYRARIRCDRYNTVEGLQQTEPEGSRWGLVIVTFLLTDLWVVPNPYINATSFPPEVAPLGPADEYKQPLDFCWTTTMKRNEINYAPIILVISVIIFASLTVWYPIILRRVIQQSVPKVDSFTELGRRRRNCDMDTEYQRLLSRDKNAFAFLYNQFRRGWGTYESTYLFAKLSTLITIAVIDSDNCLFRSYSRKLIPIIRQILLLVSTIAFFVSQCIFAPFLDPVNNASEWTSRLNYVTTSTTALLIASNVPGKEIIGTYVLYCIYILTYGLSFYFMAINTGVLQRLIKRLTRRIDFSIDVFSPRLDLTPSSIHLKRRIWQETVSTLLFTDPKTCIPNDQPVIYAQARDSEYPPYLLQFSGSPAERHAENIKILREVGNSVYAKAVGLWSGPDGGHIKDLGEEIQQHHVGPDCYWKNPREHNAFEAVSVFGNAWWIPFPPTLVIRHDDGHTSVLQDAEDLQSYIAQNSDPDVRKRKYVRLSLRALENQVVIWPYDHFEPVGRWSFSCCGQRRYTARTSTHFNSCRFRIKRRGRLTWDGIEIGSGFDIELRYTKSIKVAGEKIGLGSDFDLTPSLARFLKLNQEQIQRRSQIIEEKLFNYRRFHRRESRWKERVLSYRFLVHVYDHPFPNPKDEAEFEHDSRVRSMLQDNDKVLADTSVRYHNTARTETTAWWYIFWDDFWRRNRDTIPALSTYASDFNPHYPTSVAYTPLPRPVLEGFLAQRGLFRQKSKWNDWMHHGFLNKIYLRLNETVFTPSTGKSVMFHLGHGSKELDMNQIDIATQAGSSTLGTGGGTDHDISWIRTRPLYRWEGILTDPLRGGNNHRTWLSKLGAWFGITPVWRGPSSTSGLAVDVGETVLIMSGRLRRPRKPEERLNNRSKLPRPVDEPLIEHHLEDSDDEDSENDPSGSEAYTDSESDRIEGANYDADAPRTAQWVDEDEFEEDNDEEQEEAGPSQSKILQNDLSVLPFGALRKAQSVLDREDALTDTSEDENSEGESNGESSENESSNRNVVVKPRKDIAKRSNKHAPIEVTSKRPVTRRRQIVETKKIESRDPRFLSVAGEFKTDKFQTNYGFLADVHRSELNVLRDNLKRARKLMQNAPRHLKDDYEAETQRLELAVKRAESTVNRERMDGVQREALRKAAKDEKEKQKQGKGNWYLKKAEKRELVTHARYEALAAEGGKRAVKRAIEKKQKKISQKEKRSRPFPKVSGDARKRNTSGGDEGVRKRRKVAMS</sequence>
<evidence type="ECO:0000313" key="14">
    <source>
        <dbReference type="Proteomes" id="UP000629468"/>
    </source>
</evidence>
<evidence type="ECO:0000313" key="13">
    <source>
        <dbReference type="EMBL" id="KAF7784281.1"/>
    </source>
</evidence>
<feature type="transmembrane region" description="Helical" evidence="12">
    <location>
        <begin position="253"/>
        <end position="270"/>
    </location>
</feature>
<feature type="transmembrane region" description="Helical" evidence="12">
    <location>
        <begin position="578"/>
        <end position="602"/>
    </location>
</feature>
<name>A0A8H7FAU7_AGABI</name>
<keyword evidence="5 10" id="KW-0175">Coiled coil</keyword>
<feature type="transmembrane region" description="Helical" evidence="12">
    <location>
        <begin position="227"/>
        <end position="247"/>
    </location>
</feature>
<evidence type="ECO:0000256" key="4">
    <source>
        <dbReference type="ARBA" id="ARBA00022552"/>
    </source>
</evidence>
<keyword evidence="4" id="KW-0698">rRNA processing</keyword>
<feature type="compositionally biased region" description="Acidic residues" evidence="11">
    <location>
        <begin position="1252"/>
        <end position="1267"/>
    </location>
</feature>
<dbReference type="EMBL" id="JABXXO010000001">
    <property type="protein sequence ID" value="KAF7784281.1"/>
    <property type="molecule type" value="Genomic_DNA"/>
</dbReference>
<evidence type="ECO:0000256" key="9">
    <source>
        <dbReference type="ARBA" id="ARBA00030601"/>
    </source>
</evidence>
<evidence type="ECO:0000256" key="2">
    <source>
        <dbReference type="ARBA" id="ARBA00009418"/>
    </source>
</evidence>
<dbReference type="PANTHER" id="PTHR21738:SF0">
    <property type="entry name" value="RIBOSOMAL RNA PROCESSING PROTEIN 36 HOMOLOG"/>
    <property type="match status" value="1"/>
</dbReference>
<keyword evidence="6" id="KW-0539">Nucleus</keyword>
<feature type="region of interest" description="Disordered" evidence="11">
    <location>
        <begin position="1495"/>
        <end position="1551"/>
    </location>
</feature>
<dbReference type="PANTHER" id="PTHR21738">
    <property type="entry name" value="RIBOSOMAL RNA PROCESSING PROTEIN 36 HOMOLOG"/>
    <property type="match status" value="1"/>
</dbReference>
<accession>A0A8H7FAU7</accession>
<keyword evidence="3" id="KW-0690">Ribosome biogenesis</keyword>
<comment type="similarity">
    <text evidence="2">Belongs to the RRP36 family.</text>
</comment>
<feature type="region of interest" description="Disordered" evidence="11">
    <location>
        <begin position="1"/>
        <end position="21"/>
    </location>
</feature>
<comment type="subcellular location">
    <subcellularLocation>
        <location evidence="1">Nucleus</location>
        <location evidence="1">Nucleolus</location>
    </subcellularLocation>
</comment>
<dbReference type="Pfam" id="PF06102">
    <property type="entry name" value="RRP36"/>
    <property type="match status" value="1"/>
</dbReference>
<feature type="compositionally biased region" description="Basic and acidic residues" evidence="11">
    <location>
        <begin position="1452"/>
        <end position="1468"/>
    </location>
</feature>
<evidence type="ECO:0000256" key="12">
    <source>
        <dbReference type="SAM" id="Phobius"/>
    </source>
</evidence>
<feature type="transmembrane region" description="Helical" evidence="12">
    <location>
        <begin position="520"/>
        <end position="540"/>
    </location>
</feature>
<evidence type="ECO:0000256" key="10">
    <source>
        <dbReference type="SAM" id="Coils"/>
    </source>
</evidence>
<dbReference type="InterPro" id="IPR009292">
    <property type="entry name" value="RRP36"/>
</dbReference>
<feature type="compositionally biased region" description="Low complexity" evidence="11">
    <location>
        <begin position="1312"/>
        <end position="1325"/>
    </location>
</feature>
<feature type="region of interest" description="Disordered" evidence="11">
    <location>
        <begin position="1185"/>
        <end position="1276"/>
    </location>
</feature>
<feature type="compositionally biased region" description="Basic residues" evidence="11">
    <location>
        <begin position="1509"/>
        <end position="1522"/>
    </location>
</feature>
<dbReference type="GO" id="GO:0005730">
    <property type="term" value="C:nucleolus"/>
    <property type="evidence" value="ECO:0007669"/>
    <property type="project" value="UniProtKB-SubCell"/>
</dbReference>
<keyword evidence="7" id="KW-0687">Ribonucleoprotein</keyword>
<keyword evidence="12" id="KW-0812">Transmembrane</keyword>
<reference evidence="13 14" key="1">
    <citation type="journal article" name="Sci. Rep.">
        <title>Telomere-to-telomere assembled and centromere annotated genomes of the two main subspecies of the button mushroom Agaricus bisporus reveal especially polymorphic chromosome ends.</title>
        <authorList>
            <person name="Sonnenberg A.S.M."/>
            <person name="Sedaghat-Telgerd N."/>
            <person name="Lavrijssen B."/>
            <person name="Ohm R.A."/>
            <person name="Hendrickx P.M."/>
            <person name="Scholtmeijer K."/>
            <person name="Baars J.J.P."/>
            <person name="van Peer A."/>
        </authorList>
    </citation>
    <scope>NUCLEOTIDE SEQUENCE [LARGE SCALE GENOMIC DNA]</scope>
    <source>
        <strain evidence="13 14">H119_p4</strain>
    </source>
</reference>
<comment type="caution">
    <text evidence="13">The sequence shown here is derived from an EMBL/GenBank/DDBJ whole genome shotgun (WGS) entry which is preliminary data.</text>
</comment>
<evidence type="ECO:0000256" key="7">
    <source>
        <dbReference type="ARBA" id="ARBA00023274"/>
    </source>
</evidence>
<comment type="function">
    <text evidence="8">Component of the 90S pre-ribosome involved in the maturation of rRNAs. Required for early cleavages of the pre-RNAs in the 40S ribosomal subunit maturation pathway.</text>
</comment>
<feature type="coiled-coil region" evidence="10">
    <location>
        <begin position="1393"/>
        <end position="1442"/>
    </location>
</feature>
<evidence type="ECO:0000256" key="11">
    <source>
        <dbReference type="SAM" id="MobiDB-lite"/>
    </source>
</evidence>
<feature type="transmembrane region" description="Helical" evidence="12">
    <location>
        <begin position="304"/>
        <end position="321"/>
    </location>
</feature>
<proteinExistence type="inferred from homology"/>
<feature type="transmembrane region" description="Helical" evidence="12">
    <location>
        <begin position="403"/>
        <end position="426"/>
    </location>
</feature>
<protein>
    <recommendedName>
        <fullName evidence="9">Ribosomal RNA-processing protein 36</fullName>
    </recommendedName>
</protein>
<dbReference type="GO" id="GO:0030686">
    <property type="term" value="C:90S preribosome"/>
    <property type="evidence" value="ECO:0007669"/>
    <property type="project" value="TreeGrafter"/>
</dbReference>
<dbReference type="Proteomes" id="UP000629468">
    <property type="component" value="Unassembled WGS sequence"/>
</dbReference>
<keyword evidence="12" id="KW-0472">Membrane</keyword>
<evidence type="ECO:0000256" key="1">
    <source>
        <dbReference type="ARBA" id="ARBA00004604"/>
    </source>
</evidence>
<gene>
    <name evidence="13" type="ORF">Agabi119p4_446</name>
</gene>
<evidence type="ECO:0000256" key="8">
    <source>
        <dbReference type="ARBA" id="ARBA00025053"/>
    </source>
</evidence>
<evidence type="ECO:0000256" key="6">
    <source>
        <dbReference type="ARBA" id="ARBA00023242"/>
    </source>
</evidence>
<dbReference type="GO" id="GO:0000462">
    <property type="term" value="P:maturation of SSU-rRNA from tricistronic rRNA transcript (SSU-rRNA, 5.8S rRNA, LSU-rRNA)"/>
    <property type="evidence" value="ECO:0007669"/>
    <property type="project" value="TreeGrafter"/>
</dbReference>
<feature type="region of interest" description="Disordered" evidence="11">
    <location>
        <begin position="1452"/>
        <end position="1474"/>
    </location>
</feature>
<feature type="region of interest" description="Disordered" evidence="11">
    <location>
        <begin position="1293"/>
        <end position="1355"/>
    </location>
</feature>